<dbReference type="Proteomes" id="UP001530400">
    <property type="component" value="Unassembled WGS sequence"/>
</dbReference>
<feature type="region of interest" description="Disordered" evidence="1">
    <location>
        <begin position="18"/>
        <end position="56"/>
    </location>
</feature>
<feature type="compositionally biased region" description="Basic and acidic residues" evidence="1">
    <location>
        <begin position="29"/>
        <end position="53"/>
    </location>
</feature>
<dbReference type="GO" id="GO:0043527">
    <property type="term" value="C:tRNA methyltransferase complex"/>
    <property type="evidence" value="ECO:0007669"/>
    <property type="project" value="UniProtKB-ARBA"/>
</dbReference>
<organism evidence="3 4">
    <name type="scientific">Cyclotella atomus</name>
    <dbReference type="NCBI Taxonomy" id="382360"/>
    <lineage>
        <taxon>Eukaryota</taxon>
        <taxon>Sar</taxon>
        <taxon>Stramenopiles</taxon>
        <taxon>Ochrophyta</taxon>
        <taxon>Bacillariophyta</taxon>
        <taxon>Coscinodiscophyceae</taxon>
        <taxon>Thalassiosirophycidae</taxon>
        <taxon>Stephanodiscales</taxon>
        <taxon>Stephanodiscaceae</taxon>
        <taxon>Cyclotella</taxon>
    </lineage>
</organism>
<proteinExistence type="predicted"/>
<evidence type="ECO:0000259" key="2">
    <source>
        <dbReference type="Pfam" id="PF01170"/>
    </source>
</evidence>
<name>A0ABD3NB85_9STRA</name>
<sequence length="1014" mass="113774">MSGDTNFLPPEIVAGASGISNESAATGIDNRKAQRKASDKSLKDRKESGESTKRRVWTQKYSNENPLCIFSGCTSCANANVAGLPCFPHALADEDVVEVEVRDGKLEVTIRVKTDSLFEDEDVTAGMLTTLVFDEIASSVGGIVYNGKRYECTPDAFFLLANACSPVEIERKKVILRTPLSCPEERKDRNDQWTRNMNAQREWDRKGRERRAERCASALEIVQDRATPERLERGWNVLSEFVARNVGDGGAYIYLSKGTASRSLNKLLRGPHDQYEREMEANETEASTAGFFAWLEKNDKAVYNQAITMLQKRNEESGFFTDPCRGPFGLKPDGSVYTTTDLYQGDLSNYISYLNLEYTSEQEALDLEVDLHRRTRKAKKDDPSSPFAKLTLLYDRDGAGKRIGDLPGYFCVGALLIDVKSLVEDKKMVLNDARSMPYREQISEPFGGYEKANALGYFVEQTDPAYKNRLEYKRERASLKTQLNEAWDRIVRAGGAVKDRCFGSLAEMRRTLDELGSKSMTPRKKSAITPQSKTQRKRTMEGIALVHFITDAPPLFVASMLGMGCGPLLALVASSCLKRNIDGNDSNSEPTMVNSNIFDYNHTLEEACLSIETFFQNNKDSYCEQFKSALHLWQRHRSQVWQAPSSIYGHYKNDEMYTDFNKATQISYRLSCTRSHSKKYAHKREDLLPCLGDWLIPVDELNRTNFLDDILKQGAETGTINNTESSNETTPWKWVVDLKDYDVEIVSMIHCGCLTVAIPLRPYQWWGSKSYRSNSLPVDGSGSFGRLGPKRSLGRYVHLRPSTADILISIADLSPHTIILDPCAGIGTINIRASFQHYGLGGDIVPSLFGDHAPYFLECNNNFQQKQSRGAVDMTGWDATMLPLRDAFVDAVVSDVPFGQRCLTHNELHSFMSGFIYECARVLVKYTGKMVLLCGDCEIIQSTITSLNERSARRMDASCSDSVFHIPCQSAFPVTISGILAWVIVVRRGNGKPFPSTSYRVCAKPKDRLSYARK</sequence>
<dbReference type="PANTHER" id="PTHR14911">
    <property type="entry name" value="THUMP DOMAIN-CONTAINING"/>
    <property type="match status" value="1"/>
</dbReference>
<dbReference type="SUPFAM" id="SSF53335">
    <property type="entry name" value="S-adenosyl-L-methionine-dependent methyltransferases"/>
    <property type="match status" value="1"/>
</dbReference>
<dbReference type="InterPro" id="IPR000241">
    <property type="entry name" value="RlmKL-like_Mtase"/>
</dbReference>
<reference evidence="3 4" key="1">
    <citation type="submission" date="2024-10" db="EMBL/GenBank/DDBJ databases">
        <title>Updated reference genomes for cyclostephanoid diatoms.</title>
        <authorList>
            <person name="Roberts W.R."/>
            <person name="Alverson A.J."/>
        </authorList>
    </citation>
    <scope>NUCLEOTIDE SEQUENCE [LARGE SCALE GENOMIC DNA]</scope>
    <source>
        <strain evidence="3 4">AJA010-31</strain>
    </source>
</reference>
<evidence type="ECO:0000313" key="4">
    <source>
        <dbReference type="Proteomes" id="UP001530400"/>
    </source>
</evidence>
<dbReference type="Gene3D" id="3.40.50.150">
    <property type="entry name" value="Vaccinia Virus protein VP39"/>
    <property type="match status" value="1"/>
</dbReference>
<dbReference type="InterPro" id="IPR029063">
    <property type="entry name" value="SAM-dependent_MTases_sf"/>
</dbReference>
<dbReference type="PANTHER" id="PTHR14911:SF13">
    <property type="entry name" value="TRNA (GUANINE(6)-N2)-METHYLTRANSFERASE THUMP3"/>
    <property type="match status" value="1"/>
</dbReference>
<evidence type="ECO:0000313" key="3">
    <source>
        <dbReference type="EMBL" id="KAL3773319.1"/>
    </source>
</evidence>
<accession>A0ABD3NB85</accession>
<feature type="domain" description="Ribosomal RNA large subunit methyltransferase K/L-like methyltransferase" evidence="2">
    <location>
        <begin position="859"/>
        <end position="944"/>
    </location>
</feature>
<comment type="caution">
    <text evidence="3">The sequence shown here is derived from an EMBL/GenBank/DDBJ whole genome shotgun (WGS) entry which is preliminary data.</text>
</comment>
<keyword evidence="4" id="KW-1185">Reference proteome</keyword>
<protein>
    <recommendedName>
        <fullName evidence="2">Ribosomal RNA large subunit methyltransferase K/L-like methyltransferase domain-containing protein</fullName>
    </recommendedName>
</protein>
<dbReference type="Pfam" id="PF01170">
    <property type="entry name" value="UPF0020"/>
    <property type="match status" value="1"/>
</dbReference>
<dbReference type="EMBL" id="JALLPJ020001238">
    <property type="protein sequence ID" value="KAL3773319.1"/>
    <property type="molecule type" value="Genomic_DNA"/>
</dbReference>
<gene>
    <name evidence="3" type="ORF">ACHAWO_002902</name>
</gene>
<dbReference type="AlphaFoldDB" id="A0ABD3NB85"/>
<evidence type="ECO:0000256" key="1">
    <source>
        <dbReference type="SAM" id="MobiDB-lite"/>
    </source>
</evidence>